<dbReference type="AlphaFoldDB" id="A0A1Y1YI32"/>
<dbReference type="PRINTS" id="PR00081">
    <property type="entry name" value="GDHRDH"/>
</dbReference>
<dbReference type="InterPro" id="IPR002347">
    <property type="entry name" value="SDR_fam"/>
</dbReference>
<dbReference type="STRING" id="1231657.A0A1Y1YI32"/>
<keyword evidence="2" id="KW-0560">Oxidoreductase</keyword>
<evidence type="ECO:0000256" key="1">
    <source>
        <dbReference type="ARBA" id="ARBA00006484"/>
    </source>
</evidence>
<dbReference type="PANTHER" id="PTHR43180">
    <property type="entry name" value="3-OXOACYL-(ACYL-CARRIER-PROTEIN) REDUCTASE (AFU_ORTHOLOGUE AFUA_6G11210)"/>
    <property type="match status" value="1"/>
</dbReference>
<name>A0A1Y1YI32_9PLEO</name>
<dbReference type="EMBL" id="MCFA01000229">
    <property type="protein sequence ID" value="ORX97690.1"/>
    <property type="molecule type" value="Genomic_DNA"/>
</dbReference>
<gene>
    <name evidence="3" type="ORF">BCR34DRAFT_448261</name>
</gene>
<evidence type="ECO:0000256" key="2">
    <source>
        <dbReference type="ARBA" id="ARBA00023002"/>
    </source>
</evidence>
<accession>A0A1Y1YI32</accession>
<keyword evidence="4" id="KW-1185">Reference proteome</keyword>
<dbReference type="InterPro" id="IPR036291">
    <property type="entry name" value="NAD(P)-bd_dom_sf"/>
</dbReference>
<evidence type="ECO:0000313" key="3">
    <source>
        <dbReference type="EMBL" id="ORX97690.1"/>
    </source>
</evidence>
<dbReference type="OrthoDB" id="37659at2759"/>
<dbReference type="Gene3D" id="3.40.50.720">
    <property type="entry name" value="NAD(P)-binding Rossmann-like Domain"/>
    <property type="match status" value="1"/>
</dbReference>
<proteinExistence type="inferred from homology"/>
<organism evidence="3 4">
    <name type="scientific">Clohesyomyces aquaticus</name>
    <dbReference type="NCBI Taxonomy" id="1231657"/>
    <lineage>
        <taxon>Eukaryota</taxon>
        <taxon>Fungi</taxon>
        <taxon>Dikarya</taxon>
        <taxon>Ascomycota</taxon>
        <taxon>Pezizomycotina</taxon>
        <taxon>Dothideomycetes</taxon>
        <taxon>Pleosporomycetidae</taxon>
        <taxon>Pleosporales</taxon>
        <taxon>Lindgomycetaceae</taxon>
        <taxon>Clohesyomyces</taxon>
    </lineage>
</organism>
<feature type="non-terminal residue" evidence="3">
    <location>
        <position position="171"/>
    </location>
</feature>
<dbReference type="GO" id="GO:0016491">
    <property type="term" value="F:oxidoreductase activity"/>
    <property type="evidence" value="ECO:0007669"/>
    <property type="project" value="UniProtKB-KW"/>
</dbReference>
<dbReference type="Pfam" id="PF00106">
    <property type="entry name" value="adh_short"/>
    <property type="match status" value="1"/>
</dbReference>
<protein>
    <submittedName>
        <fullName evidence="3">Uncharacterized protein</fullName>
    </submittedName>
</protein>
<comment type="similarity">
    <text evidence="1">Belongs to the short-chain dehydrogenases/reductases (SDR) family.</text>
</comment>
<comment type="caution">
    <text evidence="3">The sequence shown here is derived from an EMBL/GenBank/DDBJ whole genome shotgun (WGS) entry which is preliminary data.</text>
</comment>
<reference evidence="3 4" key="1">
    <citation type="submission" date="2016-07" db="EMBL/GenBank/DDBJ databases">
        <title>Pervasive Adenine N6-methylation of Active Genes in Fungi.</title>
        <authorList>
            <consortium name="DOE Joint Genome Institute"/>
            <person name="Mondo S.J."/>
            <person name="Dannebaum R.O."/>
            <person name="Kuo R.C."/>
            <person name="Labutti K."/>
            <person name="Haridas S."/>
            <person name="Kuo A."/>
            <person name="Salamov A."/>
            <person name="Ahrendt S.R."/>
            <person name="Lipzen A."/>
            <person name="Sullivan W."/>
            <person name="Andreopoulos W.B."/>
            <person name="Clum A."/>
            <person name="Lindquist E."/>
            <person name="Daum C."/>
            <person name="Ramamoorthy G.K."/>
            <person name="Gryganskyi A."/>
            <person name="Culley D."/>
            <person name="Magnuson J.K."/>
            <person name="James T.Y."/>
            <person name="O'Malley M.A."/>
            <person name="Stajich J.E."/>
            <person name="Spatafora J.W."/>
            <person name="Visel A."/>
            <person name="Grigoriev I.V."/>
        </authorList>
    </citation>
    <scope>NUCLEOTIDE SEQUENCE [LARGE SCALE GENOMIC DNA]</scope>
    <source>
        <strain evidence="3 4">CBS 115471</strain>
    </source>
</reference>
<evidence type="ECO:0000313" key="4">
    <source>
        <dbReference type="Proteomes" id="UP000193144"/>
    </source>
</evidence>
<sequence length="171" mass="18161">MTSLTITEFSIPNLSGKTAVVTGGSSGIGLGAVQVLLDHHARVFILDIQPPPSDISPQATYIYTDVSSWDSLVDAFATITCTHKCGIDIAIANAGIIEMDGKYLGESLTPAPTDSAGWEKLKEIEVAKKNRHVDVLLKGTMNMVMLAAKVMKRQEEGGSIVITSSVTAFLP</sequence>
<dbReference type="PANTHER" id="PTHR43180:SF33">
    <property type="entry name" value="15-HYDROXYPROSTAGLANDIN DEHYDROGENASE [NAD(+)]-LIKE"/>
    <property type="match status" value="1"/>
</dbReference>
<dbReference type="SUPFAM" id="SSF51735">
    <property type="entry name" value="NAD(P)-binding Rossmann-fold domains"/>
    <property type="match status" value="1"/>
</dbReference>
<dbReference type="Proteomes" id="UP000193144">
    <property type="component" value="Unassembled WGS sequence"/>
</dbReference>